<keyword evidence="1" id="KW-0812">Transmembrane</keyword>
<evidence type="ECO:0000256" key="1">
    <source>
        <dbReference type="SAM" id="Phobius"/>
    </source>
</evidence>
<feature type="chain" id="PRO_5031189666" evidence="2">
    <location>
        <begin position="21"/>
        <end position="172"/>
    </location>
</feature>
<dbReference type="Proteomes" id="UP000579153">
    <property type="component" value="Unassembled WGS sequence"/>
</dbReference>
<reference evidence="3 4" key="1">
    <citation type="submission" date="2020-08" db="EMBL/GenBank/DDBJ databases">
        <title>Sequencing the genomes of 1000 actinobacteria strains.</title>
        <authorList>
            <person name="Klenk H.-P."/>
        </authorList>
    </citation>
    <scope>NUCLEOTIDE SEQUENCE [LARGE SCALE GENOMIC DNA]</scope>
    <source>
        <strain evidence="3 4">DSM 45507</strain>
    </source>
</reference>
<keyword evidence="3" id="KW-0378">Hydrolase</keyword>
<feature type="transmembrane region" description="Helical" evidence="1">
    <location>
        <begin position="62"/>
        <end position="84"/>
    </location>
</feature>
<dbReference type="EMBL" id="JACHMB010000001">
    <property type="protein sequence ID" value="MBB5779684.1"/>
    <property type="molecule type" value="Genomic_DNA"/>
</dbReference>
<keyword evidence="2" id="KW-0732">Signal</keyword>
<dbReference type="RefSeq" id="WP_185072961.1">
    <property type="nucleotide sequence ID" value="NZ_JACHMB010000001.1"/>
</dbReference>
<protein>
    <submittedName>
        <fullName evidence="3">Membrane associated rhomboid family serine protease</fullName>
    </submittedName>
</protein>
<dbReference type="AlphaFoldDB" id="A0A7W9LDE2"/>
<dbReference type="GO" id="GO:0006508">
    <property type="term" value="P:proteolysis"/>
    <property type="evidence" value="ECO:0007669"/>
    <property type="project" value="UniProtKB-KW"/>
</dbReference>
<dbReference type="GO" id="GO:0008233">
    <property type="term" value="F:peptidase activity"/>
    <property type="evidence" value="ECO:0007669"/>
    <property type="project" value="UniProtKB-KW"/>
</dbReference>
<feature type="transmembrane region" description="Helical" evidence="1">
    <location>
        <begin position="137"/>
        <end position="162"/>
    </location>
</feature>
<gene>
    <name evidence="3" type="ORF">HD596_006440</name>
</gene>
<evidence type="ECO:0000256" key="2">
    <source>
        <dbReference type="SAM" id="SignalP"/>
    </source>
</evidence>
<name>A0A7W9LDE2_9ACTN</name>
<comment type="caution">
    <text evidence="3">The sequence shown here is derived from an EMBL/GenBank/DDBJ whole genome shotgun (WGS) entry which is preliminary data.</text>
</comment>
<keyword evidence="1" id="KW-0472">Membrane</keyword>
<feature type="transmembrane region" description="Helical" evidence="1">
    <location>
        <begin position="96"/>
        <end position="117"/>
    </location>
</feature>
<feature type="signal peptide" evidence="2">
    <location>
        <begin position="1"/>
        <end position="20"/>
    </location>
</feature>
<keyword evidence="4" id="KW-1185">Reference proteome</keyword>
<accession>A0A7W9LDE2</accession>
<evidence type="ECO:0000313" key="4">
    <source>
        <dbReference type="Proteomes" id="UP000579153"/>
    </source>
</evidence>
<keyword evidence="3" id="KW-0645">Protease</keyword>
<sequence length="172" mass="17202">MAGKRWLTALVLPALGPVLAAAYAGVNLAAIEAAVKAQIAGPEWAGGRLAADGMTAVGRDSWWLVLATAVVVGILGVVYAVIGVLLRRGGRGRTPLLVLSGVLIVPYALAVLVALVNPAKALAGLYRAPDFAGGLPGWQPATVLLLVAAGLAQAAGVAMAAAQGRRALSARA</sequence>
<evidence type="ECO:0000313" key="3">
    <source>
        <dbReference type="EMBL" id="MBB5779684.1"/>
    </source>
</evidence>
<keyword evidence="1" id="KW-1133">Transmembrane helix</keyword>
<organism evidence="3 4">
    <name type="scientific">Nonomuraea jabiensis</name>
    <dbReference type="NCBI Taxonomy" id="882448"/>
    <lineage>
        <taxon>Bacteria</taxon>
        <taxon>Bacillati</taxon>
        <taxon>Actinomycetota</taxon>
        <taxon>Actinomycetes</taxon>
        <taxon>Streptosporangiales</taxon>
        <taxon>Streptosporangiaceae</taxon>
        <taxon>Nonomuraea</taxon>
    </lineage>
</organism>
<proteinExistence type="predicted"/>